<dbReference type="GO" id="GO:0006352">
    <property type="term" value="P:DNA-templated transcription initiation"/>
    <property type="evidence" value="ECO:0007669"/>
    <property type="project" value="InterPro"/>
</dbReference>
<dbReference type="InterPro" id="IPR013324">
    <property type="entry name" value="RNA_pol_sigma_r3/r4-like"/>
</dbReference>
<evidence type="ECO:0000256" key="2">
    <source>
        <dbReference type="ARBA" id="ARBA00023015"/>
    </source>
</evidence>
<dbReference type="GO" id="GO:0003677">
    <property type="term" value="F:DNA binding"/>
    <property type="evidence" value="ECO:0007669"/>
    <property type="project" value="UniProtKB-KW"/>
</dbReference>
<gene>
    <name evidence="8" type="ORF">DNK49_13480</name>
</gene>
<keyword evidence="5" id="KW-0804">Transcription</keyword>
<dbReference type="InterPro" id="IPR007627">
    <property type="entry name" value="RNA_pol_sigma70_r2"/>
</dbReference>
<evidence type="ECO:0000256" key="1">
    <source>
        <dbReference type="ARBA" id="ARBA00010641"/>
    </source>
</evidence>
<reference evidence="8 9" key="1">
    <citation type="submission" date="2018-06" db="EMBL/GenBank/DDBJ databases">
        <title>Azoarcus communis strain SWub3 genome.</title>
        <authorList>
            <person name="Zorraquino Salvo V."/>
            <person name="Toubiana D."/>
            <person name="Blumwald E."/>
        </authorList>
    </citation>
    <scope>NUCLEOTIDE SEQUENCE [LARGE SCALE GENOMIC DNA]</scope>
    <source>
        <strain evidence="8 9">SWub3</strain>
    </source>
</reference>
<dbReference type="Gene3D" id="1.10.1740.10">
    <property type="match status" value="1"/>
</dbReference>
<proteinExistence type="inferred from homology"/>
<keyword evidence="9" id="KW-1185">Reference proteome</keyword>
<evidence type="ECO:0000259" key="6">
    <source>
        <dbReference type="Pfam" id="PF04542"/>
    </source>
</evidence>
<accession>A0A323USM2</accession>
<dbReference type="InterPro" id="IPR036388">
    <property type="entry name" value="WH-like_DNA-bd_sf"/>
</dbReference>
<dbReference type="Pfam" id="PF08281">
    <property type="entry name" value="Sigma70_r4_2"/>
    <property type="match status" value="1"/>
</dbReference>
<dbReference type="Proteomes" id="UP000248259">
    <property type="component" value="Unassembled WGS sequence"/>
</dbReference>
<evidence type="ECO:0000313" key="8">
    <source>
        <dbReference type="EMBL" id="PZA16032.1"/>
    </source>
</evidence>
<dbReference type="InterPro" id="IPR039425">
    <property type="entry name" value="RNA_pol_sigma-70-like"/>
</dbReference>
<dbReference type="NCBIfam" id="TIGR02937">
    <property type="entry name" value="sigma70-ECF"/>
    <property type="match status" value="1"/>
</dbReference>
<keyword evidence="4" id="KW-0238">DNA-binding</keyword>
<protein>
    <submittedName>
        <fullName evidence="8">RNA polymerase subunit sigma-70</fullName>
    </submittedName>
</protein>
<dbReference type="InterPro" id="IPR014284">
    <property type="entry name" value="RNA_pol_sigma-70_dom"/>
</dbReference>
<organism evidence="8 9">
    <name type="scientific">Parazoarcus communis SWub3 = DSM 12120</name>
    <dbReference type="NCBI Taxonomy" id="1121029"/>
    <lineage>
        <taxon>Bacteria</taxon>
        <taxon>Pseudomonadati</taxon>
        <taxon>Pseudomonadota</taxon>
        <taxon>Betaproteobacteria</taxon>
        <taxon>Rhodocyclales</taxon>
        <taxon>Zoogloeaceae</taxon>
        <taxon>Parazoarcus</taxon>
    </lineage>
</organism>
<dbReference type="PANTHER" id="PTHR43133">
    <property type="entry name" value="RNA POLYMERASE ECF-TYPE SIGMA FACTO"/>
    <property type="match status" value="1"/>
</dbReference>
<dbReference type="SUPFAM" id="SSF88946">
    <property type="entry name" value="Sigma2 domain of RNA polymerase sigma factors"/>
    <property type="match status" value="1"/>
</dbReference>
<dbReference type="InterPro" id="IPR013325">
    <property type="entry name" value="RNA_pol_sigma_r2"/>
</dbReference>
<evidence type="ECO:0000256" key="5">
    <source>
        <dbReference type="ARBA" id="ARBA00023163"/>
    </source>
</evidence>
<dbReference type="RefSeq" id="WP_110525398.1">
    <property type="nucleotide sequence ID" value="NZ_QKOE01000009.1"/>
</dbReference>
<evidence type="ECO:0000256" key="4">
    <source>
        <dbReference type="ARBA" id="ARBA00023125"/>
    </source>
</evidence>
<dbReference type="PANTHER" id="PTHR43133:SF8">
    <property type="entry name" value="RNA POLYMERASE SIGMA FACTOR HI_1459-RELATED"/>
    <property type="match status" value="1"/>
</dbReference>
<comment type="caution">
    <text evidence="8">The sequence shown here is derived from an EMBL/GenBank/DDBJ whole genome shotgun (WGS) entry which is preliminary data.</text>
</comment>
<dbReference type="AlphaFoldDB" id="A0A323USM2"/>
<evidence type="ECO:0000259" key="7">
    <source>
        <dbReference type="Pfam" id="PF08281"/>
    </source>
</evidence>
<comment type="similarity">
    <text evidence="1">Belongs to the sigma-70 factor family. ECF subfamily.</text>
</comment>
<keyword evidence="3" id="KW-0731">Sigma factor</keyword>
<dbReference type="SUPFAM" id="SSF88659">
    <property type="entry name" value="Sigma3 and sigma4 domains of RNA polymerase sigma factors"/>
    <property type="match status" value="1"/>
</dbReference>
<name>A0A323USM2_9RHOO</name>
<dbReference type="Pfam" id="PF04542">
    <property type="entry name" value="Sigma70_r2"/>
    <property type="match status" value="1"/>
</dbReference>
<dbReference type="OrthoDB" id="9784272at2"/>
<dbReference type="EMBL" id="QKOE01000009">
    <property type="protein sequence ID" value="PZA16032.1"/>
    <property type="molecule type" value="Genomic_DNA"/>
</dbReference>
<sequence length="182" mass="20547">MTVPCLLEAWSAHEAELLRYLRHRLRQPAEAEDVLHDLFLKAMRQRERFCAVNNPRAWLFEVARNIVIDNGRREDFSQPLPDNLVALDEAGGELAPVDQLSACLPRVLSELATEDREALECCDIDGMTQKAFAELKGLSLPAAKSRVRRARQRLRAQLLCACQVQLDEDGKVCCFVPRPPLG</sequence>
<evidence type="ECO:0000256" key="3">
    <source>
        <dbReference type="ARBA" id="ARBA00023082"/>
    </source>
</evidence>
<feature type="domain" description="RNA polymerase sigma-70 region 2" evidence="6">
    <location>
        <begin position="11"/>
        <end position="75"/>
    </location>
</feature>
<keyword evidence="2" id="KW-0805">Transcription regulation</keyword>
<dbReference type="Gene3D" id="1.10.10.10">
    <property type="entry name" value="Winged helix-like DNA-binding domain superfamily/Winged helix DNA-binding domain"/>
    <property type="match status" value="1"/>
</dbReference>
<feature type="domain" description="RNA polymerase sigma factor 70 region 4 type 2" evidence="7">
    <location>
        <begin position="102"/>
        <end position="154"/>
    </location>
</feature>
<evidence type="ECO:0000313" key="9">
    <source>
        <dbReference type="Proteomes" id="UP000248259"/>
    </source>
</evidence>
<dbReference type="InterPro" id="IPR013249">
    <property type="entry name" value="RNA_pol_sigma70_r4_t2"/>
</dbReference>
<dbReference type="GO" id="GO:0016987">
    <property type="term" value="F:sigma factor activity"/>
    <property type="evidence" value="ECO:0007669"/>
    <property type="project" value="UniProtKB-KW"/>
</dbReference>